<sequence>MDNLEILEYPMYQALWRIKHDGQDALAIECPDAPIILFIYRRDRGAEEPHDVRELVVQEKPPNRVEVGWFYQMDRALVRHICTSEKPLMDAKNVEEWVGRVTAILLKREIIFWEGDDEKELISFGALDEPVIQLEPPSSEEIVDLDEITYDSGSEDMDIEWF</sequence>
<dbReference type="OrthoDB" id="4870730at2759"/>
<reference evidence="1 2" key="1">
    <citation type="journal article" date="2016" name="Genome Biol. Evol.">
        <title>Divergent and convergent evolution of fungal pathogenicity.</title>
        <authorList>
            <person name="Shang Y."/>
            <person name="Xiao G."/>
            <person name="Zheng P."/>
            <person name="Cen K."/>
            <person name="Zhan S."/>
            <person name="Wang C."/>
        </authorList>
    </citation>
    <scope>NUCLEOTIDE SEQUENCE [LARGE SCALE GENOMIC DNA]</scope>
    <source>
        <strain evidence="1 2">RCEF 1005</strain>
    </source>
</reference>
<organism evidence="1 2">
    <name type="scientific">Akanthomyces lecanii RCEF 1005</name>
    <dbReference type="NCBI Taxonomy" id="1081108"/>
    <lineage>
        <taxon>Eukaryota</taxon>
        <taxon>Fungi</taxon>
        <taxon>Dikarya</taxon>
        <taxon>Ascomycota</taxon>
        <taxon>Pezizomycotina</taxon>
        <taxon>Sordariomycetes</taxon>
        <taxon>Hypocreomycetidae</taxon>
        <taxon>Hypocreales</taxon>
        <taxon>Cordycipitaceae</taxon>
        <taxon>Akanthomyces</taxon>
        <taxon>Cordyceps confragosa</taxon>
    </lineage>
</organism>
<dbReference type="EMBL" id="AZHF01000009">
    <property type="protein sequence ID" value="OAA71108.1"/>
    <property type="molecule type" value="Genomic_DNA"/>
</dbReference>
<accession>A0A168C9D8</accession>
<evidence type="ECO:0000313" key="1">
    <source>
        <dbReference type="EMBL" id="OAA71108.1"/>
    </source>
</evidence>
<proteinExistence type="predicted"/>
<protein>
    <submittedName>
        <fullName evidence="1">Uncharacterized protein</fullName>
    </submittedName>
</protein>
<name>A0A168C9D8_CORDF</name>
<comment type="caution">
    <text evidence="1">The sequence shown here is derived from an EMBL/GenBank/DDBJ whole genome shotgun (WGS) entry which is preliminary data.</text>
</comment>
<evidence type="ECO:0000313" key="2">
    <source>
        <dbReference type="Proteomes" id="UP000076881"/>
    </source>
</evidence>
<gene>
    <name evidence="1" type="ORF">LEL_09699</name>
</gene>
<dbReference type="Proteomes" id="UP000076881">
    <property type="component" value="Unassembled WGS sequence"/>
</dbReference>
<dbReference type="AlphaFoldDB" id="A0A168C9D8"/>
<keyword evidence="2" id="KW-1185">Reference proteome</keyword>